<dbReference type="PaxDb" id="3880-AES92490"/>
<dbReference type="Proteomes" id="UP000002051">
    <property type="component" value="Chromosome 4"/>
</dbReference>
<dbReference type="HOGENOM" id="CLU_3071715_0_0_1"/>
<name>G7JFK7_MEDTR</name>
<accession>G7JFK7</accession>
<proteinExistence type="predicted"/>
<reference evidence="1 3" key="2">
    <citation type="journal article" date="2014" name="BMC Genomics">
        <title>An improved genome release (version Mt4.0) for the model legume Medicago truncatula.</title>
        <authorList>
            <person name="Tang H."/>
            <person name="Krishnakumar V."/>
            <person name="Bidwell S."/>
            <person name="Rosen B."/>
            <person name="Chan A."/>
            <person name="Zhou S."/>
            <person name="Gentzbittel L."/>
            <person name="Childs K.L."/>
            <person name="Yandell M."/>
            <person name="Gundlach H."/>
            <person name="Mayer K.F."/>
            <person name="Schwartz D.C."/>
            <person name="Town C.D."/>
        </authorList>
    </citation>
    <scope>GENOME REANNOTATION</scope>
    <source>
        <strain evidence="2 3">cv. Jemalong A17</strain>
    </source>
</reference>
<evidence type="ECO:0000313" key="3">
    <source>
        <dbReference type="Proteomes" id="UP000002051"/>
    </source>
</evidence>
<dbReference type="EMBL" id="CM001220">
    <property type="protein sequence ID" value="AES92490.1"/>
    <property type="molecule type" value="Genomic_DNA"/>
</dbReference>
<dbReference type="AlphaFoldDB" id="G7JFK7"/>
<evidence type="ECO:0000313" key="1">
    <source>
        <dbReference type="EMBL" id="AES92490.1"/>
    </source>
</evidence>
<sequence>MVRTPVLASGITISAFYQLKKESTRNRTSHVSGSATWMTSKSLIESALDRKLI</sequence>
<dbReference type="EnsemblPlants" id="AES92490">
    <property type="protein sequence ID" value="AES92490"/>
    <property type="gene ID" value="MTR_4g130600"/>
</dbReference>
<keyword evidence="3" id="KW-1185">Reference proteome</keyword>
<protein>
    <submittedName>
        <fullName evidence="1 2">Uncharacterized protein</fullName>
    </submittedName>
</protein>
<organism evidence="1 3">
    <name type="scientific">Medicago truncatula</name>
    <name type="common">Barrel medic</name>
    <name type="synonym">Medicago tribuloides</name>
    <dbReference type="NCBI Taxonomy" id="3880"/>
    <lineage>
        <taxon>Eukaryota</taxon>
        <taxon>Viridiplantae</taxon>
        <taxon>Streptophyta</taxon>
        <taxon>Embryophyta</taxon>
        <taxon>Tracheophyta</taxon>
        <taxon>Spermatophyta</taxon>
        <taxon>Magnoliopsida</taxon>
        <taxon>eudicotyledons</taxon>
        <taxon>Gunneridae</taxon>
        <taxon>Pentapetalae</taxon>
        <taxon>rosids</taxon>
        <taxon>fabids</taxon>
        <taxon>Fabales</taxon>
        <taxon>Fabaceae</taxon>
        <taxon>Papilionoideae</taxon>
        <taxon>50 kb inversion clade</taxon>
        <taxon>NPAAA clade</taxon>
        <taxon>Hologalegina</taxon>
        <taxon>IRL clade</taxon>
        <taxon>Trifolieae</taxon>
        <taxon>Medicago</taxon>
    </lineage>
</organism>
<reference evidence="1 3" key="1">
    <citation type="journal article" date="2011" name="Nature">
        <title>The Medicago genome provides insight into the evolution of rhizobial symbioses.</title>
        <authorList>
            <person name="Young N.D."/>
            <person name="Debelle F."/>
            <person name="Oldroyd G.E."/>
            <person name="Geurts R."/>
            <person name="Cannon S.B."/>
            <person name="Udvardi M.K."/>
            <person name="Benedito V.A."/>
            <person name="Mayer K.F."/>
            <person name="Gouzy J."/>
            <person name="Schoof H."/>
            <person name="Van de Peer Y."/>
            <person name="Proost S."/>
            <person name="Cook D.R."/>
            <person name="Meyers B.C."/>
            <person name="Spannagl M."/>
            <person name="Cheung F."/>
            <person name="De Mita S."/>
            <person name="Krishnakumar V."/>
            <person name="Gundlach H."/>
            <person name="Zhou S."/>
            <person name="Mudge J."/>
            <person name="Bharti A.K."/>
            <person name="Murray J.D."/>
            <person name="Naoumkina M.A."/>
            <person name="Rosen B."/>
            <person name="Silverstein K.A."/>
            <person name="Tang H."/>
            <person name="Rombauts S."/>
            <person name="Zhao P.X."/>
            <person name="Zhou P."/>
            <person name="Barbe V."/>
            <person name="Bardou P."/>
            <person name="Bechner M."/>
            <person name="Bellec A."/>
            <person name="Berger A."/>
            <person name="Berges H."/>
            <person name="Bidwell S."/>
            <person name="Bisseling T."/>
            <person name="Choisne N."/>
            <person name="Couloux A."/>
            <person name="Denny R."/>
            <person name="Deshpande S."/>
            <person name="Dai X."/>
            <person name="Doyle J.J."/>
            <person name="Dudez A.M."/>
            <person name="Farmer A.D."/>
            <person name="Fouteau S."/>
            <person name="Franken C."/>
            <person name="Gibelin C."/>
            <person name="Gish J."/>
            <person name="Goldstein S."/>
            <person name="Gonzalez A.J."/>
            <person name="Green P.J."/>
            <person name="Hallab A."/>
            <person name="Hartog M."/>
            <person name="Hua A."/>
            <person name="Humphray S.J."/>
            <person name="Jeong D.H."/>
            <person name="Jing Y."/>
            <person name="Jocker A."/>
            <person name="Kenton S.M."/>
            <person name="Kim D.J."/>
            <person name="Klee K."/>
            <person name="Lai H."/>
            <person name="Lang C."/>
            <person name="Lin S."/>
            <person name="Macmil S.L."/>
            <person name="Magdelenat G."/>
            <person name="Matthews L."/>
            <person name="McCorrison J."/>
            <person name="Monaghan E.L."/>
            <person name="Mun J.H."/>
            <person name="Najar F.Z."/>
            <person name="Nicholson C."/>
            <person name="Noirot C."/>
            <person name="O'Bleness M."/>
            <person name="Paule C.R."/>
            <person name="Poulain J."/>
            <person name="Prion F."/>
            <person name="Qin B."/>
            <person name="Qu C."/>
            <person name="Retzel E.F."/>
            <person name="Riddle C."/>
            <person name="Sallet E."/>
            <person name="Samain S."/>
            <person name="Samson N."/>
            <person name="Sanders I."/>
            <person name="Saurat O."/>
            <person name="Scarpelli C."/>
            <person name="Schiex T."/>
            <person name="Segurens B."/>
            <person name="Severin A.J."/>
            <person name="Sherrier D.J."/>
            <person name="Shi R."/>
            <person name="Sims S."/>
            <person name="Singer S.R."/>
            <person name="Sinharoy S."/>
            <person name="Sterck L."/>
            <person name="Viollet A."/>
            <person name="Wang B.B."/>
            <person name="Wang K."/>
            <person name="Wang M."/>
            <person name="Wang X."/>
            <person name="Warfsmann J."/>
            <person name="Weissenbach J."/>
            <person name="White D.D."/>
            <person name="White J.D."/>
            <person name="Wiley G.B."/>
            <person name="Wincker P."/>
            <person name="Xing Y."/>
            <person name="Yang L."/>
            <person name="Yao Z."/>
            <person name="Ying F."/>
            <person name="Zhai J."/>
            <person name="Zhou L."/>
            <person name="Zuber A."/>
            <person name="Denarie J."/>
            <person name="Dixon R.A."/>
            <person name="May G.D."/>
            <person name="Schwartz D.C."/>
            <person name="Rogers J."/>
            <person name="Quetier F."/>
            <person name="Town C.D."/>
            <person name="Roe B.A."/>
        </authorList>
    </citation>
    <scope>NUCLEOTIDE SEQUENCE [LARGE SCALE GENOMIC DNA]</scope>
    <source>
        <strain evidence="1">A17</strain>
        <strain evidence="2 3">cv. Jemalong A17</strain>
    </source>
</reference>
<evidence type="ECO:0000313" key="2">
    <source>
        <dbReference type="EnsemblPlants" id="AES92490"/>
    </source>
</evidence>
<gene>
    <name evidence="1" type="ordered locus">MTR_4g130600</name>
</gene>
<reference evidence="2" key="3">
    <citation type="submission" date="2015-04" db="UniProtKB">
        <authorList>
            <consortium name="EnsemblPlants"/>
        </authorList>
    </citation>
    <scope>IDENTIFICATION</scope>
    <source>
        <strain evidence="2">cv. Jemalong A17</strain>
    </source>
</reference>